<comment type="caution">
    <text evidence="1">The sequence shown here is derived from an EMBL/GenBank/DDBJ whole genome shotgun (WGS) entry which is preliminary data.</text>
</comment>
<accession>A0A0F9KW38</accession>
<dbReference type="EMBL" id="LAZR01012533">
    <property type="protein sequence ID" value="KKM26338.1"/>
    <property type="molecule type" value="Genomic_DNA"/>
</dbReference>
<reference evidence="1" key="1">
    <citation type="journal article" date="2015" name="Nature">
        <title>Complex archaea that bridge the gap between prokaryotes and eukaryotes.</title>
        <authorList>
            <person name="Spang A."/>
            <person name="Saw J.H."/>
            <person name="Jorgensen S.L."/>
            <person name="Zaremba-Niedzwiedzka K."/>
            <person name="Martijn J."/>
            <person name="Lind A.E."/>
            <person name="van Eijk R."/>
            <person name="Schleper C."/>
            <person name="Guy L."/>
            <person name="Ettema T.J."/>
        </authorList>
    </citation>
    <scope>NUCLEOTIDE SEQUENCE</scope>
</reference>
<gene>
    <name evidence="1" type="ORF">LCGC14_1585710</name>
</gene>
<name>A0A0F9KW38_9ZZZZ</name>
<proteinExistence type="predicted"/>
<dbReference type="AlphaFoldDB" id="A0A0F9KW38"/>
<sequence length="55" mass="6444">MSNSVIVEAIINRCDYNDRKCTELAKHMIWCNNEFYALSCDKHLHGLKMQAELKD</sequence>
<organism evidence="1">
    <name type="scientific">marine sediment metagenome</name>
    <dbReference type="NCBI Taxonomy" id="412755"/>
    <lineage>
        <taxon>unclassified sequences</taxon>
        <taxon>metagenomes</taxon>
        <taxon>ecological metagenomes</taxon>
    </lineage>
</organism>
<evidence type="ECO:0000313" key="1">
    <source>
        <dbReference type="EMBL" id="KKM26338.1"/>
    </source>
</evidence>
<protein>
    <submittedName>
        <fullName evidence="1">Uncharacterized protein</fullName>
    </submittedName>
</protein>